<dbReference type="GO" id="GO:0005829">
    <property type="term" value="C:cytosol"/>
    <property type="evidence" value="ECO:0007669"/>
    <property type="project" value="TreeGrafter"/>
</dbReference>
<dbReference type="SUPFAM" id="SSF50199">
    <property type="entry name" value="Staphylococcal nuclease"/>
    <property type="match status" value="1"/>
</dbReference>
<gene>
    <name evidence="2" type="ORF">Acr_00g0063770</name>
</gene>
<reference evidence="3" key="1">
    <citation type="submission" date="2019-07" db="EMBL/GenBank/DDBJ databases">
        <title>De Novo Assembly of kiwifruit Actinidia rufa.</title>
        <authorList>
            <person name="Sugita-Konishi S."/>
            <person name="Sato K."/>
            <person name="Mori E."/>
            <person name="Abe Y."/>
            <person name="Kisaki G."/>
            <person name="Hamano K."/>
            <person name="Suezawa K."/>
            <person name="Otani M."/>
            <person name="Fukuda T."/>
            <person name="Manabe T."/>
            <person name="Gomi K."/>
            <person name="Tabuchi M."/>
            <person name="Akimitsu K."/>
            <person name="Kataoka I."/>
        </authorList>
    </citation>
    <scope>NUCLEOTIDE SEQUENCE [LARGE SCALE GENOMIC DNA]</scope>
    <source>
        <strain evidence="3">cv. Fuchu</strain>
    </source>
</reference>
<proteinExistence type="predicted"/>
<name>A0A7J0DPJ2_9ERIC</name>
<accession>A0A7J0DPJ2</accession>
<dbReference type="GO" id="GO:0004518">
    <property type="term" value="F:nuclease activity"/>
    <property type="evidence" value="ECO:0007669"/>
    <property type="project" value="TreeGrafter"/>
</dbReference>
<dbReference type="PANTHER" id="PTHR12302:SF2">
    <property type="entry name" value="STAPHYLOCOCCAL NUCLEASE DOMAIN-CONTAINING PROTEIN 1"/>
    <property type="match status" value="1"/>
</dbReference>
<evidence type="ECO:0000259" key="1">
    <source>
        <dbReference type="SMART" id="SM00318"/>
    </source>
</evidence>
<dbReference type="InterPro" id="IPR035437">
    <property type="entry name" value="SNase_OB-fold_sf"/>
</dbReference>
<dbReference type="GO" id="GO:0006402">
    <property type="term" value="P:mRNA catabolic process"/>
    <property type="evidence" value="ECO:0007669"/>
    <property type="project" value="TreeGrafter"/>
</dbReference>
<dbReference type="Proteomes" id="UP000585474">
    <property type="component" value="Unassembled WGS sequence"/>
</dbReference>
<organism evidence="2 3">
    <name type="scientific">Actinidia rufa</name>
    <dbReference type="NCBI Taxonomy" id="165716"/>
    <lineage>
        <taxon>Eukaryota</taxon>
        <taxon>Viridiplantae</taxon>
        <taxon>Streptophyta</taxon>
        <taxon>Embryophyta</taxon>
        <taxon>Tracheophyta</taxon>
        <taxon>Spermatophyta</taxon>
        <taxon>Magnoliopsida</taxon>
        <taxon>eudicotyledons</taxon>
        <taxon>Gunneridae</taxon>
        <taxon>Pentapetalae</taxon>
        <taxon>asterids</taxon>
        <taxon>Ericales</taxon>
        <taxon>Actinidiaceae</taxon>
        <taxon>Actinidia</taxon>
    </lineage>
</organism>
<dbReference type="OrthoDB" id="1711282at2759"/>
<protein>
    <submittedName>
        <fullName evidence="2">TUDOR-SN protein 2</fullName>
    </submittedName>
</protein>
<dbReference type="InterPro" id="IPR016071">
    <property type="entry name" value="Staphylococal_nuclease_OB-fold"/>
</dbReference>
<dbReference type="PANTHER" id="PTHR12302">
    <property type="entry name" value="EBNA2 BINDING PROTEIN P100"/>
    <property type="match status" value="1"/>
</dbReference>
<dbReference type="AlphaFoldDB" id="A0A7J0DPJ2"/>
<dbReference type="EMBL" id="BJWL01000333">
    <property type="protein sequence ID" value="GFS39570.1"/>
    <property type="molecule type" value="Genomic_DNA"/>
</dbReference>
<evidence type="ECO:0000313" key="2">
    <source>
        <dbReference type="EMBL" id="GFS39570.1"/>
    </source>
</evidence>
<dbReference type="SMART" id="SM00318">
    <property type="entry name" value="SNc"/>
    <property type="match status" value="1"/>
</dbReference>
<feature type="domain" description="TNase-like" evidence="1">
    <location>
        <begin position="24"/>
        <end position="146"/>
    </location>
</feature>
<dbReference type="Gene3D" id="2.40.50.90">
    <property type="match status" value="1"/>
</dbReference>
<evidence type="ECO:0000313" key="3">
    <source>
        <dbReference type="Proteomes" id="UP000585474"/>
    </source>
</evidence>
<comment type="caution">
    <text evidence="2">The sequence shown here is derived from an EMBL/GenBank/DDBJ whole genome shotgun (WGS) entry which is preliminary data.</text>
</comment>
<dbReference type="GO" id="GO:0003723">
    <property type="term" value="F:RNA binding"/>
    <property type="evidence" value="ECO:0007669"/>
    <property type="project" value="TreeGrafter"/>
</dbReference>
<keyword evidence="3" id="KW-1185">Reference proteome</keyword>
<dbReference type="GO" id="GO:0005634">
    <property type="term" value="C:nucleus"/>
    <property type="evidence" value="ECO:0007669"/>
    <property type="project" value="TreeGrafter"/>
</dbReference>
<sequence length="167" mass="19088">MHIADLTTASAKKTKDFLPFLQQKRLPAVVEYVLSGHRFYCFVPKEMCNIAFSFSGVRCPDRDEPLSDKTIALMRQKLMQRWKLLIELKLSWDSIWESKTNRTVTLLEAGLAKLQTSFGTDRIPDAHLLAQAEQSAKRQKLKIWENFVEGEEISTGPATDCWGVLLD</sequence>